<evidence type="ECO:0000256" key="6">
    <source>
        <dbReference type="SAM" id="Phobius"/>
    </source>
</evidence>
<evidence type="ECO:0000259" key="8">
    <source>
        <dbReference type="PROSITE" id="PS50885"/>
    </source>
</evidence>
<keyword evidence="3 5" id="KW-0807">Transducer</keyword>
<sequence>MRVTTRLVAGFLILALCVVAMWIAAIWSANSTRATAQALARAQAQLEAAHQLKFRVTDVSGWQAGYAFEILRGANNATADTAPERAAFLESMDSFTHEIDTLAALPLTDADQADVTTIRDAFAKFQDMDKQVIAAYRAGTKSQVDKANDLVAGPGLDLYAVIAGGVDRLLAGARQHEATAHDRADRTATRTGHVANLVGSLALLVAVALAVVLSLSIIRPLSALGDRLADIAEGEGDLTRRLDTTGHDQFTDVARSFNLFVEKIAATVREIAHSAATVTHASETLTTTAIQIMVSAKATSVQSGQVVEAADEVATNVRTVAAGTSSMGGSLQKIAGTSAEAAKVCEQSLTAARATQDVIIRLADSSQQIGEIVKAITAIAQQTNLLALNATIEAARAGESGKGFAVVAGEVKELAQETETATDDITAKVQTIQQDTSMATAAIGEIVEIAGRLGGFQETIASAVQEQTATTDGIAQTISQSTTSSADIASNIATISSGAQTTADGVIDIQSATQELSELSKDLRVLVGQFRV</sequence>
<comment type="caution">
    <text evidence="9">The sequence shown here is derived from an EMBL/GenBank/DDBJ whole genome shotgun (WGS) entry which is preliminary data.</text>
</comment>
<dbReference type="SMART" id="SM00283">
    <property type="entry name" value="MA"/>
    <property type="match status" value="1"/>
</dbReference>
<dbReference type="CDD" id="cd06225">
    <property type="entry name" value="HAMP"/>
    <property type="match status" value="1"/>
</dbReference>
<dbReference type="Pfam" id="PF00015">
    <property type="entry name" value="MCPsignal"/>
    <property type="match status" value="1"/>
</dbReference>
<evidence type="ECO:0000256" key="1">
    <source>
        <dbReference type="ARBA" id="ARBA00022692"/>
    </source>
</evidence>
<dbReference type="PROSITE" id="PS50111">
    <property type="entry name" value="CHEMOTAXIS_TRANSDUC_2"/>
    <property type="match status" value="1"/>
</dbReference>
<dbReference type="PANTHER" id="PTHR32089:SF112">
    <property type="entry name" value="LYSOZYME-LIKE PROTEIN-RELATED"/>
    <property type="match status" value="1"/>
</dbReference>
<evidence type="ECO:0000313" key="10">
    <source>
        <dbReference type="Proteomes" id="UP001602245"/>
    </source>
</evidence>
<keyword evidence="2 6" id="KW-1133">Transmembrane helix</keyword>
<reference evidence="9 10" key="1">
    <citation type="submission" date="2024-10" db="EMBL/GenBank/DDBJ databases">
        <title>The Natural Products Discovery Center: Release of the First 8490 Sequenced Strains for Exploring Actinobacteria Biosynthetic Diversity.</title>
        <authorList>
            <person name="Kalkreuter E."/>
            <person name="Kautsar S.A."/>
            <person name="Yang D."/>
            <person name="Bader C.D."/>
            <person name="Teijaro C.N."/>
            <person name="Fluegel L."/>
            <person name="Davis C.M."/>
            <person name="Simpson J.R."/>
            <person name="Lauterbach L."/>
            <person name="Steele A.D."/>
            <person name="Gui C."/>
            <person name="Meng S."/>
            <person name="Li G."/>
            <person name="Viehrig K."/>
            <person name="Ye F."/>
            <person name="Su P."/>
            <person name="Kiefer A.F."/>
            <person name="Nichols A."/>
            <person name="Cepeda A.J."/>
            <person name="Yan W."/>
            <person name="Fan B."/>
            <person name="Jiang Y."/>
            <person name="Adhikari A."/>
            <person name="Zheng C.-J."/>
            <person name="Schuster L."/>
            <person name="Cowan T.M."/>
            <person name="Smanski M.J."/>
            <person name="Chevrette M.G."/>
            <person name="De Carvalho L.P.S."/>
            <person name="Shen B."/>
        </authorList>
    </citation>
    <scope>NUCLEOTIDE SEQUENCE [LARGE SCALE GENOMIC DNA]</scope>
    <source>
        <strain evidence="9 10">NPDC000087</strain>
    </source>
</reference>
<keyword evidence="6" id="KW-0472">Membrane</keyword>
<dbReference type="PRINTS" id="PR00260">
    <property type="entry name" value="CHEMTRNSDUCR"/>
</dbReference>
<dbReference type="InterPro" id="IPR003660">
    <property type="entry name" value="HAMP_dom"/>
</dbReference>
<protein>
    <submittedName>
        <fullName evidence="9">Methyl-accepting chemotaxis protein</fullName>
    </submittedName>
</protein>
<organism evidence="9 10">
    <name type="scientific">Paractinoplanes globisporus</name>
    <dbReference type="NCBI Taxonomy" id="113565"/>
    <lineage>
        <taxon>Bacteria</taxon>
        <taxon>Bacillati</taxon>
        <taxon>Actinomycetota</taxon>
        <taxon>Actinomycetes</taxon>
        <taxon>Micromonosporales</taxon>
        <taxon>Micromonosporaceae</taxon>
        <taxon>Paractinoplanes</taxon>
    </lineage>
</organism>
<feature type="domain" description="HAMP" evidence="8">
    <location>
        <begin position="215"/>
        <end position="269"/>
    </location>
</feature>
<evidence type="ECO:0000256" key="3">
    <source>
        <dbReference type="ARBA" id="ARBA00023224"/>
    </source>
</evidence>
<dbReference type="Gene3D" id="1.10.287.950">
    <property type="entry name" value="Methyl-accepting chemotaxis protein"/>
    <property type="match status" value="1"/>
</dbReference>
<evidence type="ECO:0000259" key="7">
    <source>
        <dbReference type="PROSITE" id="PS50111"/>
    </source>
</evidence>
<feature type="domain" description="Methyl-accepting transducer" evidence="7">
    <location>
        <begin position="274"/>
        <end position="517"/>
    </location>
</feature>
<dbReference type="SUPFAM" id="SSF58104">
    <property type="entry name" value="Methyl-accepting chemotaxis protein (MCP) signaling domain"/>
    <property type="match status" value="1"/>
</dbReference>
<dbReference type="PANTHER" id="PTHR32089">
    <property type="entry name" value="METHYL-ACCEPTING CHEMOTAXIS PROTEIN MCPB"/>
    <property type="match status" value="1"/>
</dbReference>
<dbReference type="PROSITE" id="PS50885">
    <property type="entry name" value="HAMP"/>
    <property type="match status" value="1"/>
</dbReference>
<keyword evidence="10" id="KW-1185">Reference proteome</keyword>
<evidence type="ECO:0000256" key="5">
    <source>
        <dbReference type="PROSITE-ProRule" id="PRU00284"/>
    </source>
</evidence>
<dbReference type="Proteomes" id="UP001602245">
    <property type="component" value="Unassembled WGS sequence"/>
</dbReference>
<dbReference type="InterPro" id="IPR004090">
    <property type="entry name" value="Chemotax_Me-accpt_rcpt"/>
</dbReference>
<accession>A0ABW6WWU5</accession>
<dbReference type="SMART" id="SM00304">
    <property type="entry name" value="HAMP"/>
    <property type="match status" value="1"/>
</dbReference>
<evidence type="ECO:0000256" key="4">
    <source>
        <dbReference type="ARBA" id="ARBA00029447"/>
    </source>
</evidence>
<dbReference type="RefSeq" id="WP_020513857.1">
    <property type="nucleotide sequence ID" value="NZ_JBIAZU010000012.1"/>
</dbReference>
<keyword evidence="1 6" id="KW-0812">Transmembrane</keyword>
<evidence type="ECO:0000256" key="2">
    <source>
        <dbReference type="ARBA" id="ARBA00022989"/>
    </source>
</evidence>
<dbReference type="Pfam" id="PF00672">
    <property type="entry name" value="HAMP"/>
    <property type="match status" value="1"/>
</dbReference>
<name>A0ABW6WWU5_9ACTN</name>
<feature type="transmembrane region" description="Helical" evidence="6">
    <location>
        <begin position="197"/>
        <end position="218"/>
    </location>
</feature>
<evidence type="ECO:0000313" key="9">
    <source>
        <dbReference type="EMBL" id="MFF5297650.1"/>
    </source>
</evidence>
<dbReference type="InterPro" id="IPR004089">
    <property type="entry name" value="MCPsignal_dom"/>
</dbReference>
<dbReference type="EMBL" id="JBIAZU010000012">
    <property type="protein sequence ID" value="MFF5297650.1"/>
    <property type="molecule type" value="Genomic_DNA"/>
</dbReference>
<proteinExistence type="inferred from homology"/>
<comment type="similarity">
    <text evidence="4">Belongs to the methyl-accepting chemotaxis (MCP) protein family.</text>
</comment>
<gene>
    <name evidence="9" type="ORF">ACFY35_50170</name>
</gene>